<dbReference type="OrthoDB" id="544103at2759"/>
<evidence type="ECO:0008006" key="3">
    <source>
        <dbReference type="Google" id="ProtNLM"/>
    </source>
</evidence>
<dbReference type="Proteomes" id="UP000326877">
    <property type="component" value="Unassembled WGS sequence"/>
</dbReference>
<protein>
    <recommendedName>
        <fullName evidence="3">Peptidyl-arginine deiminase domain protein</fullName>
    </recommendedName>
</protein>
<dbReference type="GO" id="GO:0047632">
    <property type="term" value="F:agmatine deiminase activity"/>
    <property type="evidence" value="ECO:0007669"/>
    <property type="project" value="TreeGrafter"/>
</dbReference>
<dbReference type="GO" id="GO:0004668">
    <property type="term" value="F:protein-arginine deiminase activity"/>
    <property type="evidence" value="ECO:0007669"/>
    <property type="project" value="InterPro"/>
</dbReference>
<dbReference type="InterPro" id="IPR007466">
    <property type="entry name" value="Peptidyl-Arg-deiminase_porph"/>
</dbReference>
<organism evidence="2">
    <name type="scientific">Petromyces alliaceus</name>
    <name type="common">Aspergillus alliaceus</name>
    <dbReference type="NCBI Taxonomy" id="209559"/>
    <lineage>
        <taxon>Eukaryota</taxon>
        <taxon>Fungi</taxon>
        <taxon>Dikarya</taxon>
        <taxon>Ascomycota</taxon>
        <taxon>Pezizomycotina</taxon>
        <taxon>Eurotiomycetes</taxon>
        <taxon>Eurotiomycetidae</taxon>
        <taxon>Eurotiales</taxon>
        <taxon>Aspergillaceae</taxon>
        <taxon>Aspergillus</taxon>
        <taxon>Aspergillus subgen. Circumdati</taxon>
    </lineage>
</organism>
<dbReference type="EMBL" id="ML735266">
    <property type="protein sequence ID" value="KAE8389422.1"/>
    <property type="molecule type" value="Genomic_DNA"/>
</dbReference>
<accession>A0A5N7C5S7</accession>
<name>A0A5N7C5S7_PETAA</name>
<dbReference type="AlphaFoldDB" id="A0A5N7C5S7"/>
<dbReference type="PANTHER" id="PTHR31377">
    <property type="entry name" value="AGMATINE DEIMINASE-RELATED"/>
    <property type="match status" value="1"/>
</dbReference>
<proteinExistence type="predicted"/>
<dbReference type="Gene3D" id="3.75.10.10">
    <property type="entry name" value="L-arginine/glycine Amidinotransferase, Chain A"/>
    <property type="match status" value="1"/>
</dbReference>
<dbReference type="PANTHER" id="PTHR31377:SF0">
    <property type="entry name" value="AGMATINE DEIMINASE-RELATED"/>
    <property type="match status" value="1"/>
</dbReference>
<dbReference type="SUPFAM" id="SSF55909">
    <property type="entry name" value="Pentein"/>
    <property type="match status" value="1"/>
</dbReference>
<reference evidence="2" key="1">
    <citation type="submission" date="2019-04" db="EMBL/GenBank/DDBJ databases">
        <title>Friends and foes A comparative genomics studyof 23 Aspergillus species from section Flavi.</title>
        <authorList>
            <consortium name="DOE Joint Genome Institute"/>
            <person name="Kjaerbolling I."/>
            <person name="Vesth T."/>
            <person name="Frisvad J.C."/>
            <person name="Nybo J.L."/>
            <person name="Theobald S."/>
            <person name="Kildgaard S."/>
            <person name="Isbrandt T."/>
            <person name="Kuo A."/>
            <person name="Sato A."/>
            <person name="Lyhne E.K."/>
            <person name="Kogle M.E."/>
            <person name="Wiebenga A."/>
            <person name="Kun R.S."/>
            <person name="Lubbers R.J."/>
            <person name="Makela M.R."/>
            <person name="Barry K."/>
            <person name="Chovatia M."/>
            <person name="Clum A."/>
            <person name="Daum C."/>
            <person name="Haridas S."/>
            <person name="He G."/>
            <person name="LaButti K."/>
            <person name="Lipzen A."/>
            <person name="Mondo S."/>
            <person name="Riley R."/>
            <person name="Salamov A."/>
            <person name="Simmons B.A."/>
            <person name="Magnuson J.K."/>
            <person name="Henrissat B."/>
            <person name="Mortensen U.H."/>
            <person name="Larsen T.O."/>
            <person name="Devries R.P."/>
            <person name="Grigoriev I.V."/>
            <person name="Machida M."/>
            <person name="Baker S.E."/>
            <person name="Andersen M.R."/>
        </authorList>
    </citation>
    <scope>NUCLEOTIDE SEQUENCE [LARGE SCALE GENOMIC DNA]</scope>
    <source>
        <strain evidence="2">IBT 14317</strain>
    </source>
</reference>
<keyword evidence="1" id="KW-0378">Hydrolase</keyword>
<evidence type="ECO:0000256" key="1">
    <source>
        <dbReference type="ARBA" id="ARBA00022801"/>
    </source>
</evidence>
<dbReference type="Pfam" id="PF04371">
    <property type="entry name" value="PAD_porph"/>
    <property type="match status" value="1"/>
</dbReference>
<sequence>MDNSEKGFQSADDAGRYVYPAETSRHIATILGFPSIQSIAAEYYQTACDEIAHVAAAISAFEPVRLYCRPEDTAKAQSLVDQAVKETTGNTSAISIIPFLTNHLWVRDTGPVYVRSTDESNRQRRFAINFRFKEWGRGDRIGEDERAADGLDWPTMTPSQHRENTTFATRVIDSDSVPSRVTRIESNICLEGGALVVDGEGTLMATESSILNENRNPGLSRAAIEAELQRLLGVEKIIWFPGRKGLDVTDVHADAELMFIRPGVVVLSRPHPSAPKEWVGVYEEIRDILARSHDAKGRPFEVHISNEPNPQALGSLSYDEPATNYVNCYFVNGGLIVPQFGDAERDREAVELFQKLCPERVVRSVHVPTLALAGGVIHCSTQPVLSIEGE</sequence>
<gene>
    <name evidence="2" type="ORF">BDV23DRAFT_194491</name>
</gene>
<dbReference type="GO" id="GO:0009446">
    <property type="term" value="P:putrescine biosynthetic process"/>
    <property type="evidence" value="ECO:0007669"/>
    <property type="project" value="InterPro"/>
</dbReference>
<evidence type="ECO:0000313" key="2">
    <source>
        <dbReference type="EMBL" id="KAE8389422.1"/>
    </source>
</evidence>